<accession>U6MKL0</accession>
<keyword evidence="2" id="KW-1185">Reference proteome</keyword>
<proteinExistence type="predicted"/>
<dbReference type="Proteomes" id="UP000030754">
    <property type="component" value="Unassembled WGS sequence"/>
</dbReference>
<protein>
    <submittedName>
        <fullName evidence="1">SAG family member</fullName>
    </submittedName>
</protein>
<dbReference type="RefSeq" id="XP_013439552.1">
    <property type="nucleotide sequence ID" value="XM_013584098.1"/>
</dbReference>
<evidence type="ECO:0000313" key="2">
    <source>
        <dbReference type="Proteomes" id="UP000030754"/>
    </source>
</evidence>
<dbReference type="AlphaFoldDB" id="U6MKL0"/>
<dbReference type="VEuPathDB" id="ToxoDB:ENH_00010230"/>
<reference evidence="1" key="2">
    <citation type="submission" date="2013-10" db="EMBL/GenBank/DDBJ databases">
        <authorList>
            <person name="Aslett M."/>
        </authorList>
    </citation>
    <scope>NUCLEOTIDE SEQUENCE [LARGE SCALE GENOMIC DNA]</scope>
    <source>
        <strain evidence="1">Houghton</strain>
    </source>
</reference>
<dbReference type="OrthoDB" id="348012at2759"/>
<sequence>MRASEWRYASSSHSSVDLELCMYRLLHIKVQLVAGCLTIINTLRTENVRGLLKTLTEAGNSKVTESLKKIQLGGLDSPTAQTIAAELEGTKAASCNLGESASAKKYPGLVIPFAHDADFDCAALIQETYTAGLSPLKQSNFDPSSGTYDNTQAPFDNVAASNVAFILSAKSTKVSCAATKDCEAGHDVLFCYFIEPLQAGDKPFTAELYNALWGLETGAASISAPSVVTALSPAAVIILVHI</sequence>
<reference evidence="1" key="1">
    <citation type="submission" date="2013-10" db="EMBL/GenBank/DDBJ databases">
        <title>Genomic analysis of the causative agents of coccidiosis in chickens.</title>
        <authorList>
            <person name="Reid A.J."/>
            <person name="Blake D."/>
            <person name="Billington K."/>
            <person name="Browne H."/>
            <person name="Dunn M."/>
            <person name="Hung S."/>
            <person name="Kawahara F."/>
            <person name="Miranda-Saavedra D."/>
            <person name="Mourier T."/>
            <person name="Nagra H."/>
            <person name="Otto T.D."/>
            <person name="Rawlings N."/>
            <person name="Sanchez A."/>
            <person name="Sanders M."/>
            <person name="Subramaniam C."/>
            <person name="Tay Y."/>
            <person name="Dear P."/>
            <person name="Doerig C."/>
            <person name="Gruber A."/>
            <person name="Parkinson J."/>
            <person name="Shirley M."/>
            <person name="Wan K.L."/>
            <person name="Berriman M."/>
            <person name="Tomley F."/>
            <person name="Pain A."/>
        </authorList>
    </citation>
    <scope>NUCLEOTIDE SEQUENCE [LARGE SCALE GENOMIC DNA]</scope>
    <source>
        <strain evidence="1">Houghton</strain>
    </source>
</reference>
<evidence type="ECO:0000313" key="1">
    <source>
        <dbReference type="EMBL" id="CDJ62190.1"/>
    </source>
</evidence>
<name>U6MKL0_9EIME</name>
<dbReference type="EMBL" id="HG722370">
    <property type="protein sequence ID" value="CDJ62190.1"/>
    <property type="molecule type" value="Genomic_DNA"/>
</dbReference>
<gene>
    <name evidence="1" type="ORF">ENH_00010230</name>
</gene>
<dbReference type="GeneID" id="25471208"/>
<organism evidence="1 2">
    <name type="scientific">Eimeria necatrix</name>
    <dbReference type="NCBI Taxonomy" id="51315"/>
    <lineage>
        <taxon>Eukaryota</taxon>
        <taxon>Sar</taxon>
        <taxon>Alveolata</taxon>
        <taxon>Apicomplexa</taxon>
        <taxon>Conoidasida</taxon>
        <taxon>Coccidia</taxon>
        <taxon>Eucoccidiorida</taxon>
        <taxon>Eimeriorina</taxon>
        <taxon>Eimeriidae</taxon>
        <taxon>Eimeria</taxon>
    </lineage>
</organism>